<evidence type="ECO:0000256" key="7">
    <source>
        <dbReference type="ARBA" id="ARBA00023315"/>
    </source>
</evidence>
<comment type="similarity">
    <text evidence="3 9">Belongs to the 2-oxoacid dehydrogenase family.</text>
</comment>
<dbReference type="InterPro" id="IPR000089">
    <property type="entry name" value="Biotin_lipoyl"/>
</dbReference>
<dbReference type="NCBIfam" id="TIGR02927">
    <property type="entry name" value="SucB_Actino"/>
    <property type="match status" value="1"/>
</dbReference>
<dbReference type="InterPro" id="IPR050743">
    <property type="entry name" value="2-oxoacid_DH_E2_comp"/>
</dbReference>
<evidence type="ECO:0000256" key="8">
    <source>
        <dbReference type="ARBA" id="ARBA00048370"/>
    </source>
</evidence>
<reference evidence="13 14" key="1">
    <citation type="submission" date="2017-01" db="EMBL/GenBank/DDBJ databases">
        <authorList>
            <consortium name="Urmite Genomes"/>
        </authorList>
    </citation>
    <scope>NUCLEOTIDE SEQUENCE [LARGE SCALE GENOMIC DNA]</scope>
    <source>
        <strain evidence="13 14">AB57</strain>
    </source>
</reference>
<protein>
    <recommendedName>
        <fullName evidence="9">Dihydrolipoamide acetyltransferase component of pyruvate dehydrogenase complex</fullName>
        <ecNumber evidence="9">2.3.1.-</ecNumber>
    </recommendedName>
</protein>
<feature type="domain" description="Lipoyl-binding" evidence="11">
    <location>
        <begin position="139"/>
        <end position="214"/>
    </location>
</feature>
<dbReference type="EC" id="2.3.1.-" evidence="9"/>
<dbReference type="PROSITE" id="PS00189">
    <property type="entry name" value="LIPOYL"/>
    <property type="match status" value="2"/>
</dbReference>
<evidence type="ECO:0000313" key="14">
    <source>
        <dbReference type="Proteomes" id="UP000240988"/>
    </source>
</evidence>
<feature type="region of interest" description="Disordered" evidence="10">
    <location>
        <begin position="214"/>
        <end position="289"/>
    </location>
</feature>
<dbReference type="Pfam" id="PF02817">
    <property type="entry name" value="E3_binding"/>
    <property type="match status" value="1"/>
</dbReference>
<evidence type="ECO:0000256" key="6">
    <source>
        <dbReference type="ARBA" id="ARBA00022823"/>
    </source>
</evidence>
<keyword evidence="5" id="KW-0677">Repeat</keyword>
<dbReference type="FunFam" id="3.30.559.10:FF:000039">
    <property type="entry name" value="Dihydrolipoamide acetyltransferase component of pyruvate dehydrogenase complex"/>
    <property type="match status" value="1"/>
</dbReference>
<dbReference type="Proteomes" id="UP000240988">
    <property type="component" value="Unassembled WGS sequence"/>
</dbReference>
<feature type="compositionally biased region" description="Pro residues" evidence="10">
    <location>
        <begin position="110"/>
        <end position="124"/>
    </location>
</feature>
<accession>A0A2U3NXK7</accession>
<feature type="region of interest" description="Disordered" evidence="10">
    <location>
        <begin position="322"/>
        <end position="350"/>
    </location>
</feature>
<evidence type="ECO:0000256" key="2">
    <source>
        <dbReference type="ARBA" id="ARBA00003157"/>
    </source>
</evidence>
<evidence type="ECO:0000256" key="4">
    <source>
        <dbReference type="ARBA" id="ARBA00022679"/>
    </source>
</evidence>
<gene>
    <name evidence="13" type="ORF">MRAB57_4089</name>
</gene>
<keyword evidence="7 9" id="KW-0012">Acyltransferase</keyword>
<dbReference type="EMBL" id="FUFA01000005">
    <property type="protein sequence ID" value="SPM36249.1"/>
    <property type="molecule type" value="Genomic_DNA"/>
</dbReference>
<dbReference type="Pfam" id="PF00198">
    <property type="entry name" value="2-oxoacid_dh"/>
    <property type="match status" value="1"/>
</dbReference>
<dbReference type="Gene3D" id="2.40.50.100">
    <property type="match status" value="2"/>
</dbReference>
<evidence type="ECO:0000256" key="10">
    <source>
        <dbReference type="SAM" id="MobiDB-lite"/>
    </source>
</evidence>
<dbReference type="FunFam" id="4.10.320.10:FF:000008">
    <property type="entry name" value="Dihydrolipoamide acetyltransferase component of pyruvate dehydrogenase complex"/>
    <property type="match status" value="1"/>
</dbReference>
<dbReference type="STRING" id="1841860.GCA_900157375_04092"/>
<dbReference type="PROSITE" id="PS51826">
    <property type="entry name" value="PSBD"/>
    <property type="match status" value="1"/>
</dbReference>
<dbReference type="PANTHER" id="PTHR43178">
    <property type="entry name" value="DIHYDROLIPOAMIDE ACETYLTRANSFERASE COMPONENT OF PYRUVATE DEHYDROGENASE COMPLEX"/>
    <property type="match status" value="1"/>
</dbReference>
<organism evidence="13 14">
    <name type="scientific">Mycobacterium rhizamassiliense</name>
    <dbReference type="NCBI Taxonomy" id="1841860"/>
    <lineage>
        <taxon>Bacteria</taxon>
        <taxon>Bacillati</taxon>
        <taxon>Actinomycetota</taxon>
        <taxon>Actinomycetes</taxon>
        <taxon>Mycobacteriales</taxon>
        <taxon>Mycobacteriaceae</taxon>
        <taxon>Mycobacterium</taxon>
    </lineage>
</organism>
<name>A0A2U3NXK7_9MYCO</name>
<dbReference type="OrthoDB" id="9805770at2"/>
<keyword evidence="14" id="KW-1185">Reference proteome</keyword>
<evidence type="ECO:0000256" key="9">
    <source>
        <dbReference type="RuleBase" id="RU003423"/>
    </source>
</evidence>
<dbReference type="AlphaFoldDB" id="A0A2U3NXK7"/>
<dbReference type="CDD" id="cd06849">
    <property type="entry name" value="lipoyl_domain"/>
    <property type="match status" value="2"/>
</dbReference>
<dbReference type="Gene3D" id="3.30.559.10">
    <property type="entry name" value="Chloramphenicol acetyltransferase-like domain"/>
    <property type="match status" value="1"/>
</dbReference>
<dbReference type="InterPro" id="IPR011053">
    <property type="entry name" value="Single_hybrid_motif"/>
</dbReference>
<dbReference type="InterPro" id="IPR023213">
    <property type="entry name" value="CAT-like_dom_sf"/>
</dbReference>
<comment type="catalytic activity">
    <reaction evidence="8">
        <text>N(6)-[(R)-dihydrolipoyl]-L-lysyl-[protein] + acetyl-CoA = N(6)-[(R)-S(8)-acetyldihydrolipoyl]-L-lysyl-[protein] + CoA</text>
        <dbReference type="Rhea" id="RHEA:17017"/>
        <dbReference type="Rhea" id="RHEA-COMP:10475"/>
        <dbReference type="Rhea" id="RHEA-COMP:10478"/>
        <dbReference type="ChEBI" id="CHEBI:57287"/>
        <dbReference type="ChEBI" id="CHEBI:57288"/>
        <dbReference type="ChEBI" id="CHEBI:83100"/>
        <dbReference type="ChEBI" id="CHEBI:83111"/>
        <dbReference type="EC" id="2.3.1.12"/>
    </reaction>
</comment>
<dbReference type="GO" id="GO:0004742">
    <property type="term" value="F:dihydrolipoyllysine-residue acetyltransferase activity"/>
    <property type="evidence" value="ECO:0007669"/>
    <property type="project" value="UniProtKB-EC"/>
</dbReference>
<dbReference type="InterPro" id="IPR003016">
    <property type="entry name" value="2-oxoA_DH_lipoyl-BS"/>
</dbReference>
<dbReference type="InterPro" id="IPR004167">
    <property type="entry name" value="PSBD"/>
</dbReference>
<dbReference type="InterPro" id="IPR014276">
    <property type="entry name" value="2-oxoglutarate_DH_E2"/>
</dbReference>
<feature type="compositionally biased region" description="Pro residues" evidence="10">
    <location>
        <begin position="250"/>
        <end position="274"/>
    </location>
</feature>
<dbReference type="GO" id="GO:0005737">
    <property type="term" value="C:cytoplasm"/>
    <property type="evidence" value="ECO:0007669"/>
    <property type="project" value="TreeGrafter"/>
</dbReference>
<evidence type="ECO:0000259" key="11">
    <source>
        <dbReference type="PROSITE" id="PS50968"/>
    </source>
</evidence>
<dbReference type="GO" id="GO:0031405">
    <property type="term" value="F:lipoic acid binding"/>
    <property type="evidence" value="ECO:0007669"/>
    <property type="project" value="TreeGrafter"/>
</dbReference>
<dbReference type="SUPFAM" id="SSF52777">
    <property type="entry name" value="CoA-dependent acyltransferases"/>
    <property type="match status" value="1"/>
</dbReference>
<dbReference type="SUPFAM" id="SSF51230">
    <property type="entry name" value="Single hybrid motif"/>
    <property type="match status" value="2"/>
</dbReference>
<evidence type="ECO:0000313" key="13">
    <source>
        <dbReference type="EMBL" id="SPM36249.1"/>
    </source>
</evidence>
<evidence type="ECO:0000256" key="3">
    <source>
        <dbReference type="ARBA" id="ARBA00007317"/>
    </source>
</evidence>
<evidence type="ECO:0000259" key="12">
    <source>
        <dbReference type="PROSITE" id="PS51826"/>
    </source>
</evidence>
<feature type="domain" description="Lipoyl-binding" evidence="11">
    <location>
        <begin position="2"/>
        <end position="77"/>
    </location>
</feature>
<comment type="function">
    <text evidence="2">Component of the pyruvate dehydrogenase (PDH) complex, that catalyzes the overall conversion of pyruvate to acetyl-CoA and CO(2).</text>
</comment>
<keyword evidence="4 9" id="KW-0808">Transferase</keyword>
<keyword evidence="13" id="KW-0670">Pyruvate</keyword>
<dbReference type="Pfam" id="PF00364">
    <property type="entry name" value="Biotin_lipoyl"/>
    <property type="match status" value="2"/>
</dbReference>
<dbReference type="RefSeq" id="WP_077090723.1">
    <property type="nucleotide sequence ID" value="NZ_LT721901.1"/>
</dbReference>
<dbReference type="FunFam" id="2.40.50.100:FF:000023">
    <property type="entry name" value="Dihydrolipoamide acetyltransferase component of pyruvate dehydrogenase complex"/>
    <property type="match status" value="1"/>
</dbReference>
<dbReference type="SUPFAM" id="SSF47005">
    <property type="entry name" value="Peripheral subunit-binding domain of 2-oxo acid dehydrogenase complex"/>
    <property type="match status" value="1"/>
</dbReference>
<comment type="cofactor">
    <cofactor evidence="1 9">
        <name>(R)-lipoate</name>
        <dbReference type="ChEBI" id="CHEBI:83088"/>
    </cofactor>
</comment>
<feature type="domain" description="Peripheral subunit-binding (PSBD)" evidence="12">
    <location>
        <begin position="287"/>
        <end position="324"/>
    </location>
</feature>
<proteinExistence type="inferred from homology"/>
<feature type="compositionally biased region" description="Low complexity" evidence="10">
    <location>
        <begin position="336"/>
        <end position="350"/>
    </location>
</feature>
<feature type="compositionally biased region" description="Low complexity" evidence="10">
    <location>
        <begin position="84"/>
        <end position="93"/>
    </location>
</feature>
<feature type="compositionally biased region" description="Pro residues" evidence="10">
    <location>
        <begin position="224"/>
        <end position="242"/>
    </location>
</feature>
<evidence type="ECO:0000256" key="5">
    <source>
        <dbReference type="ARBA" id="ARBA00022737"/>
    </source>
</evidence>
<evidence type="ECO:0000256" key="1">
    <source>
        <dbReference type="ARBA" id="ARBA00001938"/>
    </source>
</evidence>
<dbReference type="PANTHER" id="PTHR43178:SF5">
    <property type="entry name" value="LIPOAMIDE ACYLTRANSFERASE COMPONENT OF BRANCHED-CHAIN ALPHA-KETO ACID DEHYDROGENASE COMPLEX, MITOCHONDRIAL"/>
    <property type="match status" value="1"/>
</dbReference>
<dbReference type="PROSITE" id="PS50968">
    <property type="entry name" value="BIOTINYL_LIPOYL"/>
    <property type="match status" value="2"/>
</dbReference>
<dbReference type="Gene3D" id="4.10.320.10">
    <property type="entry name" value="E3-binding domain"/>
    <property type="match status" value="1"/>
</dbReference>
<keyword evidence="6 9" id="KW-0450">Lipoyl</keyword>
<dbReference type="InterPro" id="IPR001078">
    <property type="entry name" value="2-oxoacid_DH_actylTfrase"/>
</dbReference>
<feature type="region of interest" description="Disordered" evidence="10">
    <location>
        <begin position="78"/>
        <end position="150"/>
    </location>
</feature>
<dbReference type="InterPro" id="IPR036625">
    <property type="entry name" value="E3-bd_dom_sf"/>
</dbReference>
<sequence length="599" mass="61572">MAFSVQMPALGESVTEGTVTRWLKQEGDTVELDEPLVEVSTDKVDTEIPSPAAGVLTKIIAQEDDTVEVGGDLALIGDAGEDGAAQAPSQPAAAPEPQPEPQPEAAAPAQPEPAPPAQPEPEPAPAAQQSSDSSSGGTATPVLMPELGESVTEGTVTRWLKKVGDSVQVDEALVEVSTDKVDTEIPSPVAGVLLSITAEEDATVPVGGELARIGSGASAAAAPAPTPQPAPKAEAAPPPAPKPEPKAEAAPPPAPKPAPAPEPEPAAAPAPKPQPAQAETGGDGSPYVTPLVRKLANENNIDLGSVKGTGVGGRIRKQDVLAAAEAKKQPAPAAPAPAAQAPAAPAAVSAPTPAPALAHLRGTTQKASRIRQITAKKTRESLQATAQLTQTHEVDMTKIVGLRARAKASFAEREGVNLTYLPFIAKAVIDALKIHPNINASYNEDTKEITYYDAEHLGFAVDTDQGLLSPVIHNAGDLSLAGLSRAIADIAERARSGNLKPDELSGGTFTITNIGSQGALFDTPILVPPQAAMLGTGAIVKRPRVVVDDTGNESIGVRSICYLPLTYDHRLIDGADAGRFLTTIRHRLEEAAFEADLGL</sequence>